<dbReference type="Proteomes" id="UP001239111">
    <property type="component" value="Chromosome 1"/>
</dbReference>
<gene>
    <name evidence="1" type="ORF">QAD02_023887</name>
</gene>
<organism evidence="1 2">
    <name type="scientific">Eretmocerus hayati</name>
    <dbReference type="NCBI Taxonomy" id="131215"/>
    <lineage>
        <taxon>Eukaryota</taxon>
        <taxon>Metazoa</taxon>
        <taxon>Ecdysozoa</taxon>
        <taxon>Arthropoda</taxon>
        <taxon>Hexapoda</taxon>
        <taxon>Insecta</taxon>
        <taxon>Pterygota</taxon>
        <taxon>Neoptera</taxon>
        <taxon>Endopterygota</taxon>
        <taxon>Hymenoptera</taxon>
        <taxon>Apocrita</taxon>
        <taxon>Proctotrupomorpha</taxon>
        <taxon>Chalcidoidea</taxon>
        <taxon>Aphelinidae</taxon>
        <taxon>Aphelininae</taxon>
        <taxon>Eretmocerus</taxon>
    </lineage>
</organism>
<accession>A0ACC2Q0J3</accession>
<keyword evidence="2" id="KW-1185">Reference proteome</keyword>
<evidence type="ECO:0000313" key="1">
    <source>
        <dbReference type="EMBL" id="KAJ8688092.1"/>
    </source>
</evidence>
<reference evidence="1" key="1">
    <citation type="submission" date="2023-04" db="EMBL/GenBank/DDBJ databases">
        <title>A chromosome-level genome assembly of the parasitoid wasp Eretmocerus hayati.</title>
        <authorList>
            <person name="Zhong Y."/>
            <person name="Liu S."/>
            <person name="Liu Y."/>
        </authorList>
    </citation>
    <scope>NUCLEOTIDE SEQUENCE</scope>
    <source>
        <strain evidence="1">ZJU_SS_LIU_2023</strain>
    </source>
</reference>
<dbReference type="EMBL" id="CM056741">
    <property type="protein sequence ID" value="KAJ8688092.1"/>
    <property type="molecule type" value="Genomic_DNA"/>
</dbReference>
<protein>
    <submittedName>
        <fullName evidence="1">Uncharacterized protein</fullName>
    </submittedName>
</protein>
<sequence length="646" mass="69952">MERADADTGRVRVKVQLWLEGAPGGAWPPNLIIDNEDSDSNRCQKAWSSSSTTSSSREASTCSSLASMAEQGLALHSQGRPPQGRRPRVDLTQPTGQRSSALVHIKVQYASSDEDVEAPATKIVSLQAKERERKDTATTSAYSSGENEDANFPPQENLQGRTRAAVTTQDGRPVPPPRLKRRSRAERAARDASWSQALPERPVSDSLRAPIAEECAPKDTKCIQEPSDSRSEDKNFPLECKTVRGSGFVTPVFFQSVPAAMPVCPEEIMPLVVNLCQLQTRETEEKVLDYVLTQRALRQNRERVARHKRKKREQLAQETRNERRRQRVRTEREQELVDLAEQAGVSAHQAGSASQTSTLSKKRKPRRTLTAYKQRTAAATGAHLYAQYQASATSISNSNAADIREEVPTASDTAAAGSIIVGGRTAISSTRAPSPGKGTSNPVPIRALDLSTPSPVAAPADSSTTTVRVSTTTNIEYTCTTPAPSPHPSELVWRRPSAYVRGRSEIETASPQPCMADSTSGGAPGNFAATTTGSTDISQYDIMAASTRIVHAFNFLNAVSPLGAAPSAIPVGLEISGQGTASSRPDHGEVDDEFLAQLLQGEDGANDTIRMKFTRVPRDDPSDEDDDLEQDIDPDRVVVPSPRNNE</sequence>
<comment type="caution">
    <text evidence="1">The sequence shown here is derived from an EMBL/GenBank/DDBJ whole genome shotgun (WGS) entry which is preliminary data.</text>
</comment>
<name>A0ACC2Q0J3_9HYME</name>
<proteinExistence type="predicted"/>
<evidence type="ECO:0000313" key="2">
    <source>
        <dbReference type="Proteomes" id="UP001239111"/>
    </source>
</evidence>